<name>A0ABR8WPQ1_9FLAO</name>
<dbReference type="EMBL" id="JACSPS010000004">
    <property type="protein sequence ID" value="MBD8019040.1"/>
    <property type="molecule type" value="Genomic_DNA"/>
</dbReference>
<dbReference type="InterPro" id="IPR021958">
    <property type="entry name" value="DUF3575"/>
</dbReference>
<keyword evidence="2" id="KW-1185">Reference proteome</keyword>
<dbReference type="RefSeq" id="WP_251834232.1">
    <property type="nucleotide sequence ID" value="NZ_JACSPS010000004.1"/>
</dbReference>
<evidence type="ECO:0000313" key="2">
    <source>
        <dbReference type="Proteomes" id="UP000626242"/>
    </source>
</evidence>
<accession>A0ABR8WPQ1</accession>
<proteinExistence type="predicted"/>
<organism evidence="1 2">
    <name type="scientific">Kaistella pullorum</name>
    <dbReference type="NCBI Taxonomy" id="2763074"/>
    <lineage>
        <taxon>Bacteria</taxon>
        <taxon>Pseudomonadati</taxon>
        <taxon>Bacteroidota</taxon>
        <taxon>Flavobacteriia</taxon>
        <taxon>Flavobacteriales</taxon>
        <taxon>Weeksellaceae</taxon>
        <taxon>Chryseobacterium group</taxon>
        <taxon>Kaistella</taxon>
    </lineage>
</organism>
<reference evidence="1 2" key="1">
    <citation type="submission" date="2020-08" db="EMBL/GenBank/DDBJ databases">
        <title>A Genomic Blueprint of the Chicken Gut Microbiome.</title>
        <authorList>
            <person name="Gilroy R."/>
            <person name="Ravi A."/>
            <person name="Getino M."/>
            <person name="Pursley I."/>
            <person name="Horton D.L."/>
            <person name="Alikhan N.-F."/>
            <person name="Baker D."/>
            <person name="Gharbi K."/>
            <person name="Hall N."/>
            <person name="Watson M."/>
            <person name="Adriaenssens E.M."/>
            <person name="Foster-Nyarko E."/>
            <person name="Jarju S."/>
            <person name="Secka A."/>
            <person name="Antonio M."/>
            <person name="Oren A."/>
            <person name="Chaudhuri R."/>
            <person name="La Ragione R.M."/>
            <person name="Hildebrand F."/>
            <person name="Pallen M.J."/>
        </authorList>
    </citation>
    <scope>NUCLEOTIDE SEQUENCE [LARGE SCALE GENOMIC DNA]</scope>
    <source>
        <strain evidence="1 2">Sa1CVA4</strain>
    </source>
</reference>
<sequence length="162" mass="18577">MKFLLSLIFLFPSAIIAQKNELKTNLLKIPEISYERRLTHHFSAGVHAGTGLYKLSDDTQNRIFLKTFGRWYVQKNQDFSKFFLQLSFMYNRDEHFPSSDPSVTHRVGMYDEAGLLAGIGYKFVIKERFTVDVYGDVGADFLHPDSLLPVLADAGLNLGYRF</sequence>
<comment type="caution">
    <text evidence="1">The sequence shown here is derived from an EMBL/GenBank/DDBJ whole genome shotgun (WGS) entry which is preliminary data.</text>
</comment>
<dbReference type="Pfam" id="PF12099">
    <property type="entry name" value="DUF3575"/>
    <property type="match status" value="1"/>
</dbReference>
<dbReference type="Proteomes" id="UP000626242">
    <property type="component" value="Unassembled WGS sequence"/>
</dbReference>
<evidence type="ECO:0000313" key="1">
    <source>
        <dbReference type="EMBL" id="MBD8019040.1"/>
    </source>
</evidence>
<gene>
    <name evidence="1" type="ORF">H9628_11215</name>
</gene>
<protein>
    <submittedName>
        <fullName evidence="1">DUF3575 domain-containing protein</fullName>
    </submittedName>
</protein>